<keyword evidence="8" id="KW-1185">Reference proteome</keyword>
<comment type="function">
    <text evidence="5">Involved in the import of GDP-mannose from the cytoplasm into the Golgi lumen.</text>
</comment>
<evidence type="ECO:0000256" key="1">
    <source>
        <dbReference type="ARBA" id="ARBA00004141"/>
    </source>
</evidence>
<evidence type="ECO:0000313" key="8">
    <source>
        <dbReference type="Proteomes" id="UP000193986"/>
    </source>
</evidence>
<proteinExistence type="inferred from homology"/>
<dbReference type="GO" id="GO:0000139">
    <property type="term" value="C:Golgi membrane"/>
    <property type="evidence" value="ECO:0007669"/>
    <property type="project" value="UniProtKB-SubCell"/>
</dbReference>
<feature type="transmembrane region" description="Helical" evidence="5">
    <location>
        <begin position="37"/>
        <end position="59"/>
    </location>
</feature>
<feature type="compositionally biased region" description="Basic and acidic residues" evidence="6">
    <location>
        <begin position="361"/>
        <end position="370"/>
    </location>
</feature>
<feature type="transmembrane region" description="Helical" evidence="5">
    <location>
        <begin position="314"/>
        <end position="333"/>
    </location>
</feature>
<dbReference type="EMBL" id="MCFC01000016">
    <property type="protein sequence ID" value="ORY31223.1"/>
    <property type="molecule type" value="Genomic_DNA"/>
</dbReference>
<evidence type="ECO:0000313" key="7">
    <source>
        <dbReference type="EMBL" id="ORY31223.1"/>
    </source>
</evidence>
<keyword evidence="5" id="KW-0813">Transport</keyword>
<keyword evidence="2 5" id="KW-0812">Transmembrane</keyword>
<comment type="caution">
    <text evidence="7">The sequence shown here is derived from an EMBL/GenBank/DDBJ whole genome shotgun (WGS) entry which is preliminary data.</text>
</comment>
<sequence>MSDDTSSWKVTAVVLFYMAVALIMVMTNKWVLTTTSLPLTFLFLQLSISVICLCLLSLAPSSSRFHFRPPRWSLSSIISMAPVCTANVVGLVFNILCLQLVDASYFQVARGLTLPFTVVLSALYFSDKPSLPTILSCGLVTWGFTYSFFSISSIVTNTGILATTGAVPDTAAAAGGGGGGGGEAPMLGMIFGVGSGALVAIHAVLVKGALKTLDGRTMDLAWWSNLLSAIALLPAIVISGEIRGIARLIQGTQGSLNAFITGSGITGIVGFLICLAGLLSIKVTSPTTHMFSSAVRSVLQTVLGVYLFGDALNANRIVSIFLILLGSTIYTYYKSRANSSPPSRPLTHSPSKEPLLGYSSEKNRENDPEKGLINGTGTGTGLGLNGRRSPPPR</sequence>
<evidence type="ECO:0000256" key="3">
    <source>
        <dbReference type="ARBA" id="ARBA00022989"/>
    </source>
</evidence>
<dbReference type="OrthoDB" id="5547497at2759"/>
<dbReference type="InterPro" id="IPR050186">
    <property type="entry name" value="TPT_transporter"/>
</dbReference>
<protein>
    <recommendedName>
        <fullName evidence="5">GDP-mannose transporter</fullName>
        <shortName evidence="5">GMT</shortName>
    </recommendedName>
</protein>
<keyword evidence="5" id="KW-0256">Endoplasmic reticulum</keyword>
<feature type="transmembrane region" description="Helical" evidence="5">
    <location>
        <begin position="12"/>
        <end position="31"/>
    </location>
</feature>
<accession>A0A1Y2B8S3</accession>
<comment type="subcellular location">
    <subcellularLocation>
        <location evidence="5">Golgi apparatus membrane</location>
        <topology evidence="5">Multi-pass membrane protein</topology>
    </subcellularLocation>
    <subcellularLocation>
        <location evidence="5">Cytoplasmic vesicle membrane</location>
        <topology evidence="5">Multi-pass membrane protein</topology>
    </subcellularLocation>
    <subcellularLocation>
        <location evidence="5">Endoplasmic reticulum membrane</location>
        <topology evidence="5">Multi-pass membrane protein</topology>
    </subcellularLocation>
    <subcellularLocation>
        <location evidence="1">Membrane</location>
        <topology evidence="1">Multi-pass membrane protein</topology>
    </subcellularLocation>
</comment>
<organism evidence="7 8">
    <name type="scientific">Naematelia encephala</name>
    <dbReference type="NCBI Taxonomy" id="71784"/>
    <lineage>
        <taxon>Eukaryota</taxon>
        <taxon>Fungi</taxon>
        <taxon>Dikarya</taxon>
        <taxon>Basidiomycota</taxon>
        <taxon>Agaricomycotina</taxon>
        <taxon>Tremellomycetes</taxon>
        <taxon>Tremellales</taxon>
        <taxon>Naemateliaceae</taxon>
        <taxon>Naematelia</taxon>
    </lineage>
</organism>
<dbReference type="InParanoid" id="A0A1Y2B8S3"/>
<feature type="compositionally biased region" description="Gly residues" evidence="6">
    <location>
        <begin position="374"/>
        <end position="384"/>
    </location>
</feature>
<feature type="transmembrane region" description="Helical" evidence="5">
    <location>
        <begin position="133"/>
        <end position="155"/>
    </location>
</feature>
<keyword evidence="5" id="KW-0762">Sugar transport</keyword>
<feature type="region of interest" description="Disordered" evidence="6">
    <location>
        <begin position="337"/>
        <end position="393"/>
    </location>
</feature>
<evidence type="ECO:0000256" key="5">
    <source>
        <dbReference type="RuleBase" id="RU367097"/>
    </source>
</evidence>
<feature type="transmembrane region" description="Helical" evidence="5">
    <location>
        <begin position="80"/>
        <end position="101"/>
    </location>
</feature>
<comment type="similarity">
    <text evidence="5">Belongs to the TPT transporter family. SLC35D subfamily.</text>
</comment>
<dbReference type="FunCoup" id="A0A1Y2B8S3">
    <property type="interactions" value="84"/>
</dbReference>
<name>A0A1Y2B8S3_9TREE</name>
<keyword evidence="5" id="KW-0333">Golgi apparatus</keyword>
<keyword evidence="5" id="KW-0968">Cytoplasmic vesicle</keyword>
<feature type="transmembrane region" description="Helical" evidence="5">
    <location>
        <begin position="186"/>
        <end position="208"/>
    </location>
</feature>
<comment type="subunit">
    <text evidence="5">Homooligomer.</text>
</comment>
<dbReference type="Proteomes" id="UP000193986">
    <property type="component" value="Unassembled WGS sequence"/>
</dbReference>
<dbReference type="PANTHER" id="PTHR11132">
    <property type="entry name" value="SOLUTE CARRIER FAMILY 35"/>
    <property type="match status" value="1"/>
</dbReference>
<keyword evidence="4 5" id="KW-0472">Membrane</keyword>
<evidence type="ECO:0000256" key="6">
    <source>
        <dbReference type="SAM" id="MobiDB-lite"/>
    </source>
</evidence>
<dbReference type="GO" id="GO:0005789">
    <property type="term" value="C:endoplasmic reticulum membrane"/>
    <property type="evidence" value="ECO:0007669"/>
    <property type="project" value="UniProtKB-SubCell"/>
</dbReference>
<reference evidence="7 8" key="1">
    <citation type="submission" date="2016-07" db="EMBL/GenBank/DDBJ databases">
        <title>Pervasive Adenine N6-methylation of Active Genes in Fungi.</title>
        <authorList>
            <consortium name="DOE Joint Genome Institute"/>
            <person name="Mondo S.J."/>
            <person name="Dannebaum R.O."/>
            <person name="Kuo R.C."/>
            <person name="Labutti K."/>
            <person name="Haridas S."/>
            <person name="Kuo A."/>
            <person name="Salamov A."/>
            <person name="Ahrendt S.R."/>
            <person name="Lipzen A."/>
            <person name="Sullivan W."/>
            <person name="Andreopoulos W.B."/>
            <person name="Clum A."/>
            <person name="Lindquist E."/>
            <person name="Daum C."/>
            <person name="Ramamoorthy G.K."/>
            <person name="Gryganskyi A."/>
            <person name="Culley D."/>
            <person name="Magnuson J.K."/>
            <person name="James T.Y."/>
            <person name="O'Malley M.A."/>
            <person name="Stajich J.E."/>
            <person name="Spatafora J.W."/>
            <person name="Visel A."/>
            <person name="Grigoriev I.V."/>
        </authorList>
    </citation>
    <scope>NUCLEOTIDE SEQUENCE [LARGE SCALE GENOMIC DNA]</scope>
    <source>
        <strain evidence="7 8">68-887.2</strain>
    </source>
</reference>
<dbReference type="GO" id="GO:0030659">
    <property type="term" value="C:cytoplasmic vesicle membrane"/>
    <property type="evidence" value="ECO:0007669"/>
    <property type="project" value="UniProtKB-SubCell"/>
</dbReference>
<gene>
    <name evidence="7" type="ORF">BCR39DRAFT_493966</name>
</gene>
<feature type="transmembrane region" description="Helical" evidence="5">
    <location>
        <begin position="220"/>
        <end position="238"/>
    </location>
</feature>
<evidence type="ECO:0000256" key="2">
    <source>
        <dbReference type="ARBA" id="ARBA00022692"/>
    </source>
</evidence>
<evidence type="ECO:0000256" key="4">
    <source>
        <dbReference type="ARBA" id="ARBA00023136"/>
    </source>
</evidence>
<feature type="compositionally biased region" description="Polar residues" evidence="6">
    <location>
        <begin position="337"/>
        <end position="349"/>
    </location>
</feature>
<dbReference type="AlphaFoldDB" id="A0A1Y2B8S3"/>
<keyword evidence="3 5" id="KW-1133">Transmembrane helix</keyword>
<feature type="transmembrane region" description="Helical" evidence="5">
    <location>
        <begin position="258"/>
        <end position="279"/>
    </location>
</feature>
<feature type="transmembrane region" description="Helical" evidence="5">
    <location>
        <begin position="107"/>
        <end position="126"/>
    </location>
</feature>